<dbReference type="SUPFAM" id="SSF51412">
    <property type="entry name" value="Inosine monophosphate dehydrogenase (IMPDH)"/>
    <property type="match status" value="1"/>
</dbReference>
<dbReference type="KEGG" id="cbab:SMCB_0086"/>
<dbReference type="HOGENOM" id="CLU_038732_0_1_4"/>
<evidence type="ECO:0000313" key="6">
    <source>
        <dbReference type="Proteomes" id="UP000066014"/>
    </source>
</evidence>
<gene>
    <name evidence="5" type="ORF">SMCB_0086</name>
</gene>
<evidence type="ECO:0000256" key="2">
    <source>
        <dbReference type="ARBA" id="ARBA00022643"/>
    </source>
</evidence>
<reference evidence="5 6" key="1">
    <citation type="journal article" date="2014" name="Nat. Commun.">
        <title>Physiological and genomic features of highly alkaliphilic hydrogen-utilizing Betaproteobacteria from a continental serpentinizing site.</title>
        <authorList>
            <person name="Suzuki S."/>
            <person name="Kuenen J.G."/>
            <person name="Schipper K."/>
            <person name="van der Velde S."/>
            <person name="Ishii S."/>
            <person name="Wu A."/>
            <person name="Sorokin D.Y."/>
            <person name="Tenney A."/>
            <person name="Meng X.Y."/>
            <person name="Morrill P.L."/>
            <person name="Kamagata Y."/>
            <person name="Muyzer G."/>
            <person name="Nealson K.H."/>
        </authorList>
    </citation>
    <scope>NUCLEOTIDE SEQUENCE [LARGE SCALE GENOMIC DNA]</scope>
    <source>
        <strain evidence="5 6">B1</strain>
    </source>
</reference>
<evidence type="ECO:0000256" key="1">
    <source>
        <dbReference type="ARBA" id="ARBA00022630"/>
    </source>
</evidence>
<sequence>MRVELTDAKPSGPLSWPGNHNDPPEMNPMPSTPSVTEWLSQTGLQPLLLAGRTLLPIVQGGMGVAVSASSLAGNVAALGAVGTLSSVDLRRKHPDLMEQTAHLGTGPEARPLIDAANIVALRREIARARDLAQGGGLLAINIMKAISAYSAHVREALACGIDALVVGAGLPLDLPEMAQDHPKTALIPILSDARGVQLIVRKWEKKGRLPDAIVIEHPRWAGGHLGAAKVEDLRDSRFDFEQVLPAVRAFLRSAGIERAIPLIAAGGVYERADVQRLQGLGADAVQLGTAFAVTQECDADLGFKHILARARPRDLAEFISVAGLPARGVRNHWLSKYLRIEPKLKAVAHAKGHCNMGFDCLTHCGLRDGKAEMGQFCIDQQLGHALEGDAQRGLFFRGAGPLPFGDQIRPVRDLLRWLIEGVREGVSGDPKAAWLAELEPAQPYARPARCLQPKITAARLTLPL</sequence>
<name>A0A060NTV5_9BURK</name>
<dbReference type="GO" id="GO:0018580">
    <property type="term" value="F:nitronate monooxygenase activity"/>
    <property type="evidence" value="ECO:0007669"/>
    <property type="project" value="InterPro"/>
</dbReference>
<dbReference type="STRING" id="1458426.SMCB_0086"/>
<dbReference type="Pfam" id="PF03060">
    <property type="entry name" value="NMO"/>
    <property type="match status" value="1"/>
</dbReference>
<evidence type="ECO:0000256" key="3">
    <source>
        <dbReference type="ARBA" id="ARBA00023002"/>
    </source>
</evidence>
<keyword evidence="5" id="KW-0223">Dioxygenase</keyword>
<dbReference type="InterPro" id="IPR013785">
    <property type="entry name" value="Aldolase_TIM"/>
</dbReference>
<feature type="region of interest" description="Disordered" evidence="4">
    <location>
        <begin position="1"/>
        <end position="35"/>
    </location>
</feature>
<accession>A0A060NTV5</accession>
<keyword evidence="3" id="KW-0560">Oxidoreductase</keyword>
<keyword evidence="6" id="KW-1185">Reference proteome</keyword>
<dbReference type="InterPro" id="IPR004136">
    <property type="entry name" value="NMO"/>
</dbReference>
<dbReference type="PANTHER" id="PTHR32332:SF18">
    <property type="entry name" value="2-NITROPROPANE DIOXYGENASE"/>
    <property type="match status" value="1"/>
</dbReference>
<dbReference type="PANTHER" id="PTHR32332">
    <property type="entry name" value="2-NITROPROPANE DIOXYGENASE"/>
    <property type="match status" value="1"/>
</dbReference>
<dbReference type="Gene3D" id="3.20.20.70">
    <property type="entry name" value="Aldolase class I"/>
    <property type="match status" value="1"/>
</dbReference>
<dbReference type="AlphaFoldDB" id="A0A060NTV5"/>
<keyword evidence="1" id="KW-0285">Flavoprotein</keyword>
<dbReference type="CDD" id="cd04730">
    <property type="entry name" value="NPD_like"/>
    <property type="match status" value="1"/>
</dbReference>
<proteinExistence type="predicted"/>
<dbReference type="EMBL" id="AP014569">
    <property type="protein sequence ID" value="BAO82314.1"/>
    <property type="molecule type" value="Genomic_DNA"/>
</dbReference>
<evidence type="ECO:0000313" key="5">
    <source>
        <dbReference type="EMBL" id="BAO82314.1"/>
    </source>
</evidence>
<organism evidence="5 6">
    <name type="scientific">Serpentinimonas maccroryi</name>
    <dbReference type="NCBI Taxonomy" id="1458426"/>
    <lineage>
        <taxon>Bacteria</taxon>
        <taxon>Pseudomonadati</taxon>
        <taxon>Pseudomonadota</taxon>
        <taxon>Betaproteobacteria</taxon>
        <taxon>Burkholderiales</taxon>
        <taxon>Comamonadaceae</taxon>
        <taxon>Serpentinimonas</taxon>
    </lineage>
</organism>
<dbReference type="Proteomes" id="UP000066014">
    <property type="component" value="Chromosome"/>
</dbReference>
<protein>
    <submittedName>
        <fullName evidence="5">Dioxygenase related to 2-nitropropane dioxygenase</fullName>
    </submittedName>
</protein>
<dbReference type="GO" id="GO:0051213">
    <property type="term" value="F:dioxygenase activity"/>
    <property type="evidence" value="ECO:0007669"/>
    <property type="project" value="UniProtKB-KW"/>
</dbReference>
<keyword evidence="2" id="KW-0288">FMN</keyword>
<evidence type="ECO:0000256" key="4">
    <source>
        <dbReference type="SAM" id="MobiDB-lite"/>
    </source>
</evidence>